<evidence type="ECO:0000313" key="9">
    <source>
        <dbReference type="EMBL" id="KEI44202.1"/>
    </source>
</evidence>
<feature type="compositionally biased region" description="Pro residues" evidence="6">
    <location>
        <begin position="24"/>
        <end position="44"/>
    </location>
</feature>
<organism evidence="9 10">
    <name type="scientific">Saccharopolyspora rectivirgula</name>
    <dbReference type="NCBI Taxonomy" id="28042"/>
    <lineage>
        <taxon>Bacteria</taxon>
        <taxon>Bacillati</taxon>
        <taxon>Actinomycetota</taxon>
        <taxon>Actinomycetes</taxon>
        <taxon>Pseudonocardiales</taxon>
        <taxon>Pseudonocardiaceae</taxon>
        <taxon>Saccharopolyspora</taxon>
    </lineage>
</organism>
<keyword evidence="5 7" id="KW-0472">Membrane</keyword>
<evidence type="ECO:0000256" key="7">
    <source>
        <dbReference type="SAM" id="Phobius"/>
    </source>
</evidence>
<feature type="transmembrane region" description="Helical" evidence="7">
    <location>
        <begin position="114"/>
        <end position="134"/>
    </location>
</feature>
<protein>
    <recommendedName>
        <fullName evidence="8">RDD domain-containing protein</fullName>
    </recommendedName>
</protein>
<feature type="compositionally biased region" description="Low complexity" evidence="6">
    <location>
        <begin position="11"/>
        <end position="23"/>
    </location>
</feature>
<dbReference type="PANTHER" id="PTHR36115:SF6">
    <property type="entry name" value="PROLINE-RICH ANTIGEN HOMOLOG"/>
    <property type="match status" value="1"/>
</dbReference>
<dbReference type="InterPro" id="IPR051791">
    <property type="entry name" value="Pra-immunoreactive"/>
</dbReference>
<accession>A0A073AYS3</accession>
<dbReference type="EMBL" id="JNVU01000029">
    <property type="protein sequence ID" value="KEI44202.1"/>
    <property type="molecule type" value="Genomic_DNA"/>
</dbReference>
<dbReference type="PANTHER" id="PTHR36115">
    <property type="entry name" value="PROLINE-RICH ANTIGEN HOMOLOG-RELATED"/>
    <property type="match status" value="1"/>
</dbReference>
<reference evidence="9 10" key="1">
    <citation type="submission" date="2014-06" db="EMBL/GenBank/DDBJ databases">
        <title>Saccharopolyspora rectivirgula DSM-43113 Genome sequencing.</title>
        <authorList>
            <person name="Barrera C."/>
            <person name="Millon L."/>
            <person name="Rognon B."/>
            <person name="Zaugg C."/>
            <person name="Monod M."/>
        </authorList>
    </citation>
    <scope>NUCLEOTIDE SEQUENCE [LARGE SCALE GENOMIC DNA]</scope>
    <source>
        <strain evidence="9 10">DSM 43113</strain>
    </source>
</reference>
<proteinExistence type="predicted"/>
<dbReference type="AlphaFoldDB" id="A0A073AYS3"/>
<keyword evidence="3 7" id="KW-0812">Transmembrane</keyword>
<evidence type="ECO:0000256" key="5">
    <source>
        <dbReference type="ARBA" id="ARBA00023136"/>
    </source>
</evidence>
<feature type="domain" description="RDD" evidence="8">
    <location>
        <begin position="66"/>
        <end position="205"/>
    </location>
</feature>
<gene>
    <name evidence="9" type="ORF">GU90_12095</name>
</gene>
<evidence type="ECO:0000259" key="8">
    <source>
        <dbReference type="Pfam" id="PF06271"/>
    </source>
</evidence>
<sequence>MTNPYGPPSGPQSFGQPSGGFPQQPGPPAPQQPGQPMPQQPGQPVPQYGAPAGGAHPPGYHPAGELASWGTRFLGRLVDGGIVFVGVLVVSIVFGLLTALIASGGSSGAVATAAGIWVVGYLIMLGGGAAFTIWNSAYRRGTTGQTIGQKMVKIKTVSEQTGQPVGFGNAFLRELCHALDSLACYVGFLAPLWDEKRQTWADKIMQTVVVRADDQPGAPQAGYGQPGYPQQQAGYPQPQPGQPQQPGFPPPPGYGQ</sequence>
<dbReference type="InterPro" id="IPR010432">
    <property type="entry name" value="RDD"/>
</dbReference>
<feature type="compositionally biased region" description="Pro residues" evidence="6">
    <location>
        <begin position="237"/>
        <end position="256"/>
    </location>
</feature>
<evidence type="ECO:0000256" key="1">
    <source>
        <dbReference type="ARBA" id="ARBA00004651"/>
    </source>
</evidence>
<dbReference type="Proteomes" id="UP000031419">
    <property type="component" value="Unassembled WGS sequence"/>
</dbReference>
<name>A0A073AYS3_9PSEU</name>
<dbReference type="RefSeq" id="WP_037343059.1">
    <property type="nucleotide sequence ID" value="NZ_JAJUIW010000025.1"/>
</dbReference>
<keyword evidence="10" id="KW-1185">Reference proteome</keyword>
<dbReference type="GO" id="GO:0005886">
    <property type="term" value="C:plasma membrane"/>
    <property type="evidence" value="ECO:0007669"/>
    <property type="project" value="UniProtKB-SubCell"/>
</dbReference>
<dbReference type="SUPFAM" id="SSF81995">
    <property type="entry name" value="beta-sandwich domain of Sec23/24"/>
    <property type="match status" value="1"/>
</dbReference>
<feature type="compositionally biased region" description="Low complexity" evidence="6">
    <location>
        <begin position="215"/>
        <end position="236"/>
    </location>
</feature>
<comment type="subcellular location">
    <subcellularLocation>
        <location evidence="1">Cell membrane</location>
        <topology evidence="1">Multi-pass membrane protein</topology>
    </subcellularLocation>
</comment>
<dbReference type="Pfam" id="PF06271">
    <property type="entry name" value="RDD"/>
    <property type="match status" value="1"/>
</dbReference>
<evidence type="ECO:0000256" key="4">
    <source>
        <dbReference type="ARBA" id="ARBA00022989"/>
    </source>
</evidence>
<dbReference type="STRING" id="28042.GU90_12095"/>
<keyword evidence="4 7" id="KW-1133">Transmembrane helix</keyword>
<feature type="region of interest" description="Disordered" evidence="6">
    <location>
        <begin position="215"/>
        <end position="256"/>
    </location>
</feature>
<feature type="compositionally biased region" description="Low complexity" evidence="6">
    <location>
        <begin position="45"/>
        <end position="59"/>
    </location>
</feature>
<evidence type="ECO:0000256" key="3">
    <source>
        <dbReference type="ARBA" id="ARBA00022692"/>
    </source>
</evidence>
<evidence type="ECO:0000256" key="2">
    <source>
        <dbReference type="ARBA" id="ARBA00022475"/>
    </source>
</evidence>
<feature type="region of interest" description="Disordered" evidence="6">
    <location>
        <begin position="1"/>
        <end position="59"/>
    </location>
</feature>
<evidence type="ECO:0000256" key="6">
    <source>
        <dbReference type="SAM" id="MobiDB-lite"/>
    </source>
</evidence>
<feature type="compositionally biased region" description="Pro residues" evidence="6">
    <location>
        <begin position="1"/>
        <end position="10"/>
    </location>
</feature>
<comment type="caution">
    <text evidence="9">The sequence shown here is derived from an EMBL/GenBank/DDBJ whole genome shotgun (WGS) entry which is preliminary data.</text>
</comment>
<evidence type="ECO:0000313" key="10">
    <source>
        <dbReference type="Proteomes" id="UP000031419"/>
    </source>
</evidence>
<keyword evidence="2" id="KW-1003">Cell membrane</keyword>
<feature type="transmembrane region" description="Helical" evidence="7">
    <location>
        <begin position="82"/>
        <end position="102"/>
    </location>
</feature>
<dbReference type="eggNOG" id="COG1714">
    <property type="taxonomic scope" value="Bacteria"/>
</dbReference>